<keyword evidence="3" id="KW-1185">Reference proteome</keyword>
<dbReference type="EMBL" id="CP115301">
    <property type="protein sequence ID" value="WBO69623.1"/>
    <property type="molecule type" value="Genomic_DNA"/>
</dbReference>
<dbReference type="Proteomes" id="UP001212326">
    <property type="component" value="Plasmid punmamed1"/>
</dbReference>
<dbReference type="SUPFAM" id="SSF103473">
    <property type="entry name" value="MFS general substrate transporter"/>
    <property type="match status" value="1"/>
</dbReference>
<protein>
    <recommendedName>
        <fullName evidence="4">Major facilitator superfamily (MFS) profile domain-containing protein</fullName>
    </recommendedName>
</protein>
<evidence type="ECO:0000313" key="2">
    <source>
        <dbReference type="EMBL" id="WBO69623.1"/>
    </source>
</evidence>
<evidence type="ECO:0000256" key="1">
    <source>
        <dbReference type="SAM" id="Phobius"/>
    </source>
</evidence>
<dbReference type="RefSeq" id="WP_270086800.1">
    <property type="nucleotide sequence ID" value="NZ_CP115301.1"/>
</dbReference>
<reference evidence="2 3" key="1">
    <citation type="submission" date="2022-12" db="EMBL/GenBank/DDBJ databases">
        <title>HUAS 2-6.</title>
        <authorList>
            <person name="Mo P."/>
        </authorList>
    </citation>
    <scope>NUCLEOTIDE SEQUENCE [LARGE SCALE GENOMIC DNA]</scope>
    <source>
        <strain evidence="2 3">HUAS 2-6</strain>
        <plasmid evidence="2 3">punmamed1</plasmid>
    </source>
</reference>
<keyword evidence="1" id="KW-1133">Transmembrane helix</keyword>
<keyword evidence="1" id="KW-0472">Membrane</keyword>
<keyword evidence="2" id="KW-0614">Plasmid</keyword>
<proteinExistence type="predicted"/>
<sequence>MAPIIAGGVFLALGEMLAAPATTSLAIAAAPHGDRGRYVSVFQLSWTLSALSRPALVGHLLDTSLPVLWGSFTALMPAAALVLTALRPQLPAHTDSKSTPAPPPP</sequence>
<dbReference type="Gene3D" id="1.20.1250.20">
    <property type="entry name" value="MFS general substrate transporter like domains"/>
    <property type="match status" value="1"/>
</dbReference>
<dbReference type="InterPro" id="IPR036259">
    <property type="entry name" value="MFS_trans_sf"/>
</dbReference>
<accession>A0ABY7PG71</accession>
<evidence type="ECO:0000313" key="3">
    <source>
        <dbReference type="Proteomes" id="UP001212326"/>
    </source>
</evidence>
<organism evidence="2 3">
    <name type="scientific">Streptomyces camelliae</name>
    <dbReference type="NCBI Taxonomy" id="3004093"/>
    <lineage>
        <taxon>Bacteria</taxon>
        <taxon>Bacillati</taxon>
        <taxon>Actinomycetota</taxon>
        <taxon>Actinomycetes</taxon>
        <taxon>Kitasatosporales</taxon>
        <taxon>Streptomycetaceae</taxon>
        <taxon>Streptomyces</taxon>
    </lineage>
</organism>
<keyword evidence="1" id="KW-0812">Transmembrane</keyword>
<name>A0ABY7PG71_9ACTN</name>
<feature type="transmembrane region" description="Helical" evidence="1">
    <location>
        <begin position="67"/>
        <end position="86"/>
    </location>
</feature>
<geneLocation type="plasmid" evidence="2 3">
    <name>punmamed1</name>
</geneLocation>
<evidence type="ECO:0008006" key="4">
    <source>
        <dbReference type="Google" id="ProtNLM"/>
    </source>
</evidence>
<gene>
    <name evidence="2" type="ORF">O1G22_43555</name>
</gene>